<name>A0AAV9NWB3_9PEZI</name>
<dbReference type="AlphaFoldDB" id="A0AAV9NWB3"/>
<gene>
    <name evidence="1" type="ORF">LTR77_010736</name>
</gene>
<organism evidence="1 2">
    <name type="scientific">Saxophila tyrrhenica</name>
    <dbReference type="NCBI Taxonomy" id="1690608"/>
    <lineage>
        <taxon>Eukaryota</taxon>
        <taxon>Fungi</taxon>
        <taxon>Dikarya</taxon>
        <taxon>Ascomycota</taxon>
        <taxon>Pezizomycotina</taxon>
        <taxon>Dothideomycetes</taxon>
        <taxon>Dothideomycetidae</taxon>
        <taxon>Mycosphaerellales</taxon>
        <taxon>Extremaceae</taxon>
        <taxon>Saxophila</taxon>
    </lineage>
</organism>
<evidence type="ECO:0000313" key="1">
    <source>
        <dbReference type="EMBL" id="KAK5163363.1"/>
    </source>
</evidence>
<proteinExistence type="predicted"/>
<accession>A0AAV9NWB3</accession>
<evidence type="ECO:0008006" key="3">
    <source>
        <dbReference type="Google" id="ProtNLM"/>
    </source>
</evidence>
<sequence>MADPLSIAGGVVGIVAFTQQLVEATIKIKAFFKDVKNAPKEIENYVNHLGHASKVLERLARDRDDDELDEAIYNESLELFHQALDPITTLVNELEAKMKARRWARFGVALKDKQIQDMLLKLDRSTSQLHFAFNIVETARMKRLMATCQQQASEIRKQLVMLTTTLQLQQGSDQKSDTSVDRRPTKERKANTFHRNKVRIQLPRWLWQVVWDISWESAACGWTVSLQPVTIIPDEHEVWWICRNGDLDGLIYLLETRKIGLNVQDEYGDTLWKASMLLTQVTAAIWGTDSTSLRWANTDMSRFLIDHGASAEDLTRYRRYFELIEELNLLDEGQSEDDYWHLLTSSFMMLPSDWTEEQTLTVAARLRFDFTAEAFHLLGGHSISSRLWFITVSGRHGQTETLMRCIGDWWVLQSDPKGGGEMLSSVLTQGARAGADISQLTANDDGVLVTPFFNMILNSLMGVREAARVNHDIQQWVSCLAQGGMSLCTYGIAEHAHRQTLLTQGHWIPKTFVGLAHGSRPSDWYLWDKHPGDVFAGLFWDMLDHPERAMPGAWEDTTTNEHLDYVEFCATLELDRQAGAEAKIIRRWRRLLKRNEHYALPALCNTESFKNLVEVMELNAKDWKSGNMTSVSHDWHKELLERMREAGLNRRFVVGRKYSKRDTRHLLWARG</sequence>
<protein>
    <recommendedName>
        <fullName evidence="3">Fungal N-terminal domain-containing protein</fullName>
    </recommendedName>
</protein>
<dbReference type="GeneID" id="89932061"/>
<reference evidence="1 2" key="1">
    <citation type="submission" date="2023-08" db="EMBL/GenBank/DDBJ databases">
        <title>Black Yeasts Isolated from many extreme environments.</title>
        <authorList>
            <person name="Coleine C."/>
            <person name="Stajich J.E."/>
            <person name="Selbmann L."/>
        </authorList>
    </citation>
    <scope>NUCLEOTIDE SEQUENCE [LARGE SCALE GENOMIC DNA]</scope>
    <source>
        <strain evidence="1 2">CCFEE 5935</strain>
    </source>
</reference>
<dbReference type="RefSeq" id="XP_064653857.1">
    <property type="nucleotide sequence ID" value="XM_064807953.1"/>
</dbReference>
<comment type="caution">
    <text evidence="1">The sequence shown here is derived from an EMBL/GenBank/DDBJ whole genome shotgun (WGS) entry which is preliminary data.</text>
</comment>
<evidence type="ECO:0000313" key="2">
    <source>
        <dbReference type="Proteomes" id="UP001337655"/>
    </source>
</evidence>
<dbReference type="EMBL" id="JAVRRT010000026">
    <property type="protein sequence ID" value="KAK5163363.1"/>
    <property type="molecule type" value="Genomic_DNA"/>
</dbReference>
<dbReference type="Proteomes" id="UP001337655">
    <property type="component" value="Unassembled WGS sequence"/>
</dbReference>
<keyword evidence="2" id="KW-1185">Reference proteome</keyword>